<sequence length="323" mass="36736">MDDLDKTNCEDDADDYVIHEANCTSLEDYAHELAFLLDLTEPSITTLDYDSPYVKNTELSGIQQQQRLIDVLKKHESIMISSGNALPSPAYGVVCDIDVDGHAPIKQQTRGILLRFLQKLYELLKGLLKEGLIAPWASPIGIVLKKNDEDIRLCIDYKLVNHVTIVIEYDMVDDLLTELESYLWFCSLDAASGFWAILMTMRGSVLVSRRAPILRLFDKDKEVYGVLYANAWALSATLMQMHDDKIHPVRFCGRVFKDAEMNYHSAEKEVLALFSTLAWVHKSKSLFGRAVQFAVLLSPWKLEIERIKEKDCAYSQLLHSTIT</sequence>
<organism evidence="2 3">
    <name type="scientific">Phytophthora megakarya</name>
    <dbReference type="NCBI Taxonomy" id="4795"/>
    <lineage>
        <taxon>Eukaryota</taxon>
        <taxon>Sar</taxon>
        <taxon>Stramenopiles</taxon>
        <taxon>Oomycota</taxon>
        <taxon>Peronosporomycetes</taxon>
        <taxon>Peronosporales</taxon>
        <taxon>Peronosporaceae</taxon>
        <taxon>Phytophthora</taxon>
    </lineage>
</organism>
<name>A0A225VLT0_9STRA</name>
<dbReference type="AlphaFoldDB" id="A0A225VLT0"/>
<dbReference type="STRING" id="4795.A0A225VLT0"/>
<dbReference type="InterPro" id="IPR041577">
    <property type="entry name" value="RT_RNaseH_2"/>
</dbReference>
<keyword evidence="3" id="KW-1185">Reference proteome</keyword>
<feature type="domain" description="Reverse transcriptase/retrotransposon-derived protein RNase H-like" evidence="1">
    <location>
        <begin position="210"/>
        <end position="278"/>
    </location>
</feature>
<dbReference type="InterPro" id="IPR051320">
    <property type="entry name" value="Viral_Replic_Matur_Polypro"/>
</dbReference>
<dbReference type="PANTHER" id="PTHR33064:SF37">
    <property type="entry name" value="RIBONUCLEASE H"/>
    <property type="match status" value="1"/>
</dbReference>
<dbReference type="PANTHER" id="PTHR33064">
    <property type="entry name" value="POL PROTEIN"/>
    <property type="match status" value="1"/>
</dbReference>
<dbReference type="Gene3D" id="3.10.10.10">
    <property type="entry name" value="HIV Type 1 Reverse Transcriptase, subunit A, domain 1"/>
    <property type="match status" value="1"/>
</dbReference>
<proteinExistence type="predicted"/>
<comment type="caution">
    <text evidence="2">The sequence shown here is derived from an EMBL/GenBank/DDBJ whole genome shotgun (WGS) entry which is preliminary data.</text>
</comment>
<accession>A0A225VLT0</accession>
<dbReference type="EMBL" id="NBNE01004026">
    <property type="protein sequence ID" value="OWZ06292.1"/>
    <property type="molecule type" value="Genomic_DNA"/>
</dbReference>
<reference evidence="3" key="1">
    <citation type="submission" date="2017-03" db="EMBL/GenBank/DDBJ databases">
        <title>Phytopthora megakarya and P. palmivora, two closely related causual agents of cacao black pod achieved similar genome size and gene model numbers by different mechanisms.</title>
        <authorList>
            <person name="Ali S."/>
            <person name="Shao J."/>
            <person name="Larry D.J."/>
            <person name="Kronmiller B."/>
            <person name="Shen D."/>
            <person name="Strem M.D."/>
            <person name="Melnick R.L."/>
            <person name="Guiltinan M.J."/>
            <person name="Tyler B.M."/>
            <person name="Meinhardt L.W."/>
            <person name="Bailey B.A."/>
        </authorList>
    </citation>
    <scope>NUCLEOTIDE SEQUENCE [LARGE SCALE GENOMIC DNA]</scope>
    <source>
        <strain evidence="3">zdho120</strain>
    </source>
</reference>
<dbReference type="SUPFAM" id="SSF56672">
    <property type="entry name" value="DNA/RNA polymerases"/>
    <property type="match status" value="1"/>
</dbReference>
<evidence type="ECO:0000259" key="1">
    <source>
        <dbReference type="Pfam" id="PF17919"/>
    </source>
</evidence>
<protein>
    <recommendedName>
        <fullName evidence="1">Reverse transcriptase/retrotransposon-derived protein RNase H-like domain-containing protein</fullName>
    </recommendedName>
</protein>
<dbReference type="InterPro" id="IPR043502">
    <property type="entry name" value="DNA/RNA_pol_sf"/>
</dbReference>
<gene>
    <name evidence="2" type="ORF">PHMEG_00021472</name>
</gene>
<evidence type="ECO:0000313" key="3">
    <source>
        <dbReference type="Proteomes" id="UP000198211"/>
    </source>
</evidence>
<dbReference type="Proteomes" id="UP000198211">
    <property type="component" value="Unassembled WGS sequence"/>
</dbReference>
<dbReference type="InterPro" id="IPR043128">
    <property type="entry name" value="Rev_trsase/Diguanyl_cyclase"/>
</dbReference>
<dbReference type="Gene3D" id="3.30.70.270">
    <property type="match status" value="1"/>
</dbReference>
<dbReference type="Pfam" id="PF17919">
    <property type="entry name" value="RT_RNaseH_2"/>
    <property type="match status" value="1"/>
</dbReference>
<evidence type="ECO:0000313" key="2">
    <source>
        <dbReference type="EMBL" id="OWZ06292.1"/>
    </source>
</evidence>